<evidence type="ECO:0000259" key="1">
    <source>
        <dbReference type="Pfam" id="PF09468"/>
    </source>
</evidence>
<dbReference type="Gene3D" id="1.10.20.120">
    <property type="match status" value="1"/>
</dbReference>
<dbReference type="GO" id="GO:0032299">
    <property type="term" value="C:ribonuclease H2 complex"/>
    <property type="evidence" value="ECO:0007669"/>
    <property type="project" value="InterPro"/>
</dbReference>
<dbReference type="PANTHER" id="PTHR13383:SF11">
    <property type="entry name" value="RIBONUCLEASE H2 SUBUNIT B"/>
    <property type="match status" value="1"/>
</dbReference>
<dbReference type="GO" id="GO:0006401">
    <property type="term" value="P:RNA catabolic process"/>
    <property type="evidence" value="ECO:0007669"/>
    <property type="project" value="TreeGrafter"/>
</dbReference>
<feature type="domain" description="Ribonuclease H2 subunit B wHTH" evidence="1">
    <location>
        <begin position="8"/>
        <end position="138"/>
    </location>
</feature>
<name>A0A9W8DPW0_9FUNG</name>
<dbReference type="InterPro" id="IPR019024">
    <property type="entry name" value="RNase_H2_suB_wHTH"/>
</dbReference>
<dbReference type="AlphaFoldDB" id="A0A9W8DPW0"/>
<dbReference type="PANTHER" id="PTHR13383">
    <property type="entry name" value="RIBONUCLEASE H2 SUBUNIT B"/>
    <property type="match status" value="1"/>
</dbReference>
<protein>
    <recommendedName>
        <fullName evidence="1">Ribonuclease H2 subunit B wHTH domain-containing protein</fullName>
    </recommendedName>
</protein>
<dbReference type="InterPro" id="IPR040456">
    <property type="entry name" value="RNase_H2_suB"/>
</dbReference>
<reference evidence="2" key="1">
    <citation type="submission" date="2022-07" db="EMBL/GenBank/DDBJ databases">
        <title>Phylogenomic reconstructions and comparative analyses of Kickxellomycotina fungi.</title>
        <authorList>
            <person name="Reynolds N.K."/>
            <person name="Stajich J.E."/>
            <person name="Barry K."/>
            <person name="Grigoriev I.V."/>
            <person name="Crous P."/>
            <person name="Smith M.E."/>
        </authorList>
    </citation>
    <scope>NUCLEOTIDE SEQUENCE</scope>
    <source>
        <strain evidence="2">RSA 861</strain>
    </source>
</reference>
<accession>A0A9W8DPW0</accession>
<dbReference type="Proteomes" id="UP001150569">
    <property type="component" value="Unassembled WGS sequence"/>
</dbReference>
<gene>
    <name evidence="2" type="ORF">IWQ60_007202</name>
</gene>
<dbReference type="OrthoDB" id="29098at2759"/>
<dbReference type="GO" id="GO:0005654">
    <property type="term" value="C:nucleoplasm"/>
    <property type="evidence" value="ECO:0007669"/>
    <property type="project" value="TreeGrafter"/>
</dbReference>
<organism evidence="2 3">
    <name type="scientific">Tieghemiomyces parasiticus</name>
    <dbReference type="NCBI Taxonomy" id="78921"/>
    <lineage>
        <taxon>Eukaryota</taxon>
        <taxon>Fungi</taxon>
        <taxon>Fungi incertae sedis</taxon>
        <taxon>Zoopagomycota</taxon>
        <taxon>Kickxellomycotina</taxon>
        <taxon>Dimargaritomycetes</taxon>
        <taxon>Dimargaritales</taxon>
        <taxon>Dimargaritaceae</taxon>
        <taxon>Tieghemiomyces</taxon>
    </lineage>
</organism>
<evidence type="ECO:0000313" key="3">
    <source>
        <dbReference type="Proteomes" id="UP001150569"/>
    </source>
</evidence>
<dbReference type="Pfam" id="PF09468">
    <property type="entry name" value="RNase_H2-Ydr279"/>
    <property type="match status" value="1"/>
</dbReference>
<proteinExistence type="predicted"/>
<keyword evidence="3" id="KW-1185">Reference proteome</keyword>
<evidence type="ECO:0000313" key="2">
    <source>
        <dbReference type="EMBL" id="KAJ1919640.1"/>
    </source>
</evidence>
<comment type="caution">
    <text evidence="2">The sequence shown here is derived from an EMBL/GenBank/DDBJ whole genome shotgun (WGS) entry which is preliminary data.</text>
</comment>
<dbReference type="EMBL" id="JANBPT010000467">
    <property type="protein sequence ID" value="KAJ1919640.1"/>
    <property type="molecule type" value="Genomic_DNA"/>
</dbReference>
<sequence>MTPVDPLFIVLPILEANSQNRDGFDGVFMMLDDLLDSPEFPDMMFIRELPTIVSQLSLLCDIKNITPGEFVFRLSEKKTLDWLEAKVESTLSRLTTDPEFHHVHKDVFFLDAGNDPTATDQKRRVIVDMVGEYLSNEWLDLLLGRFDGFSVLDGRDSQSQTLSQHHDRPEDYVMHAARPSESSVSASPAKKAKTTANRALAKANIKGMKNMMCYFGKKT</sequence>